<dbReference type="RefSeq" id="WP_064429818.1">
    <property type="nucleotide sequence ID" value="NZ_AP019774.1"/>
</dbReference>
<evidence type="ECO:0000313" key="3">
    <source>
        <dbReference type="EMBL" id="BCD69376.1"/>
    </source>
</evidence>
<protein>
    <submittedName>
        <fullName evidence="3">Uncharacterized protein</fullName>
    </submittedName>
</protein>
<evidence type="ECO:0000313" key="2">
    <source>
        <dbReference type="EMBL" id="BCD46653.1"/>
    </source>
</evidence>
<proteinExistence type="predicted"/>
<dbReference type="EMBL" id="AP023036">
    <property type="protein sequence ID" value="BCD46653.1"/>
    <property type="molecule type" value="Genomic_DNA"/>
</dbReference>
<dbReference type="Pfam" id="PF06252">
    <property type="entry name" value="GemA"/>
    <property type="match status" value="1"/>
</dbReference>
<dbReference type="EMBL" id="AP023036">
    <property type="protein sequence ID" value="BCD44982.1"/>
    <property type="molecule type" value="Genomic_DNA"/>
</dbReference>
<dbReference type="Proteomes" id="UP000317935">
    <property type="component" value="Chromosome"/>
</dbReference>
<keyword evidence="5" id="KW-1185">Reference proteome</keyword>
<evidence type="ECO:0000313" key="5">
    <source>
        <dbReference type="Proteomes" id="UP000509742"/>
    </source>
</evidence>
<dbReference type="InterPro" id="IPR009363">
    <property type="entry name" value="Phage_Mu_Gp16"/>
</dbReference>
<reference evidence="3 4" key="1">
    <citation type="submission" date="2019-06" db="EMBL/GenBank/DDBJ databases">
        <title>Complete genome sequence of Helicobacter suis SNTW101c.</title>
        <authorList>
            <person name="Rimbara E."/>
            <person name="Suzuki M."/>
            <person name="Matsui H."/>
            <person name="Nakamura M."/>
            <person name="Mori S."/>
            <person name="Shibayama K."/>
        </authorList>
    </citation>
    <scope>NUCLEOTIDE SEQUENCE [LARGE SCALE GENOMIC DNA]</scope>
    <source>
        <strain evidence="3 4">SNTW101c</strain>
    </source>
</reference>
<gene>
    <name evidence="1" type="ORF">NHP190020_00210</name>
    <name evidence="2" type="ORF">NHP190020_16920</name>
    <name evidence="3" type="ORF">SNTW_00210</name>
</gene>
<evidence type="ECO:0000313" key="1">
    <source>
        <dbReference type="EMBL" id="BCD44982.1"/>
    </source>
</evidence>
<dbReference type="EMBL" id="AP019774">
    <property type="protein sequence ID" value="BCD69376.1"/>
    <property type="molecule type" value="Genomic_DNA"/>
</dbReference>
<dbReference type="AlphaFoldDB" id="A0A6J4CVE2"/>
<dbReference type="Proteomes" id="UP000509742">
    <property type="component" value="Chromosome"/>
</dbReference>
<name>A0A6J4CVE2_9HELI</name>
<organism evidence="3 4">
    <name type="scientific">Helicobacter suis</name>
    <dbReference type="NCBI Taxonomy" id="104628"/>
    <lineage>
        <taxon>Bacteria</taxon>
        <taxon>Pseudomonadati</taxon>
        <taxon>Campylobacterota</taxon>
        <taxon>Epsilonproteobacteria</taxon>
        <taxon>Campylobacterales</taxon>
        <taxon>Helicobacteraceae</taxon>
        <taxon>Helicobacter</taxon>
    </lineage>
</organism>
<dbReference type="GeneID" id="56928761"/>
<sequence>MTEKQKAFRKSLLAQIHMEPLQKLLAKSGIWERWLNERFYVTSCKDLAIEHLIDVLALLRRSSERYKRIRDPKAPTKKQANLIADLLDDLDMTLADFEKLAWRICKTRTNALTKQQASHLIFALKNMVKVQEQKFCQLAINDPNYVPSYLKNNQ</sequence>
<evidence type="ECO:0000313" key="4">
    <source>
        <dbReference type="Proteomes" id="UP000317935"/>
    </source>
</evidence>
<reference evidence="1 5" key="2">
    <citation type="submission" date="2020-04" db="EMBL/GenBank/DDBJ databases">
        <title>Genomic analysis of gastric non-Helicobacter pylori Helicobacters isolated in Japan.</title>
        <authorList>
            <person name="Suzuki M."/>
            <person name="Rimbara E."/>
        </authorList>
    </citation>
    <scope>NUCLEOTIDE SEQUENCE [LARGE SCALE GENOMIC DNA]</scope>
    <source>
        <strain evidence="1 5">NHP19-0020</strain>
    </source>
</reference>
<accession>A0A6J4CVE2</accession>